<dbReference type="PROSITE" id="PS50110">
    <property type="entry name" value="RESPONSE_REGULATORY"/>
    <property type="match status" value="1"/>
</dbReference>
<dbReference type="EMBL" id="CP054154">
    <property type="protein sequence ID" value="QMI52029.1"/>
    <property type="molecule type" value="Genomic_DNA"/>
</dbReference>
<evidence type="ECO:0000259" key="6">
    <source>
        <dbReference type="PROSITE" id="PS50110"/>
    </source>
</evidence>
<name>A0A5C1JI68_STRSL</name>
<accession>A0A5C1JI68</accession>
<feature type="domain" description="HTH LytTR-type" evidence="7">
    <location>
        <begin position="143"/>
        <end position="243"/>
    </location>
</feature>
<feature type="domain" description="Response regulatory" evidence="6">
    <location>
        <begin position="3"/>
        <end position="127"/>
    </location>
</feature>
<dbReference type="EMBL" id="CP040803">
    <property type="protein sequence ID" value="QEM31479.1"/>
    <property type="molecule type" value="Genomic_DNA"/>
</dbReference>
<dbReference type="Gene3D" id="3.40.50.2300">
    <property type="match status" value="1"/>
</dbReference>
<geneLocation type="plasmid" evidence="8">
    <name>pSAL813</name>
</geneLocation>
<evidence type="ECO:0000313" key="11">
    <source>
        <dbReference type="Proteomes" id="UP000516705"/>
    </source>
</evidence>
<dbReference type="AlphaFoldDB" id="A0A5C1JI68"/>
<dbReference type="CDD" id="cd17533">
    <property type="entry name" value="REC_LytTR_AgrA-like"/>
    <property type="match status" value="1"/>
</dbReference>
<keyword evidence="5" id="KW-0597">Phosphoprotein</keyword>
<protein>
    <submittedName>
        <fullName evidence="9">Response regulator transcription factor</fullName>
    </submittedName>
</protein>
<dbReference type="Gene3D" id="2.40.50.1020">
    <property type="entry name" value="LytTr DNA-binding domain"/>
    <property type="match status" value="1"/>
</dbReference>
<evidence type="ECO:0000256" key="3">
    <source>
        <dbReference type="ARBA" id="ARBA00023159"/>
    </source>
</evidence>
<evidence type="ECO:0000256" key="4">
    <source>
        <dbReference type="ARBA" id="ARBA00037164"/>
    </source>
</evidence>
<dbReference type="InterPro" id="IPR001789">
    <property type="entry name" value="Sig_transdc_resp-reg_receiver"/>
</dbReference>
<geneLocation type="plasmid" evidence="10">
    <name>psal813</name>
</geneLocation>
<feature type="modified residue" description="4-aspartylphosphate" evidence="5">
    <location>
        <position position="60"/>
    </location>
</feature>
<comment type="function">
    <text evidence="4">Required for high-level post-exponential phase expression of a series of secreted proteins.</text>
</comment>
<sequence length="243" mass="28359">MINIFVLEDEILQQSRIENTITEVLTKHSWKCKGPEIFGKPSQMLEAIVERGSHQLFFLDIEIRGEEKKGLDIARQIREQDPHATIVFVTTHSEFMPITFKYKVAALDFVDKALGNEQFTYRIESIIEYAMEKEGQAVSQDAFKFETSLAQVQVPFNKVLYFETSPTVHKVILHTTDERLEFYASISEVERADERLYRCHKSFVVNPENIEKIDKEQRIVYFDGDQNCLISRSKMKGLKERIK</sequence>
<dbReference type="InterPro" id="IPR046947">
    <property type="entry name" value="LytR-like"/>
</dbReference>
<dbReference type="InterPro" id="IPR011006">
    <property type="entry name" value="CheY-like_superfamily"/>
</dbReference>
<evidence type="ECO:0000313" key="10">
    <source>
        <dbReference type="Proteomes" id="UP000322622"/>
    </source>
</evidence>
<evidence type="ECO:0000256" key="1">
    <source>
        <dbReference type="ARBA" id="ARBA00022490"/>
    </source>
</evidence>
<dbReference type="Proteomes" id="UP000516705">
    <property type="component" value="Plasmid pIKMIN-B501"/>
</dbReference>
<reference evidence="9 11" key="2">
    <citation type="journal article" date="2020" name="Microbiol. Resour. Announc.">
        <title>Complete Genome Sequence of Streptococcus salivarius DB-B5, a Novel Probiotic Candidate Isolated from the Supragingival Plaque of a Healthy Female Subject.</title>
        <authorList>
            <person name="Fields F.R."/>
            <person name="Li X."/>
            <person name="Navarre W.W."/>
            <person name="Naito M."/>
        </authorList>
    </citation>
    <scope>NUCLEOTIDE SEQUENCE [LARGE SCALE GENOMIC DNA]</scope>
    <source>
        <strain evidence="9 11">DB-B5</strain>
        <plasmid evidence="9 11">pIKMIN-B501</plasmid>
    </source>
</reference>
<evidence type="ECO:0000313" key="9">
    <source>
        <dbReference type="EMBL" id="QMI52029.1"/>
    </source>
</evidence>
<evidence type="ECO:0000256" key="5">
    <source>
        <dbReference type="PROSITE-ProRule" id="PRU00169"/>
    </source>
</evidence>
<dbReference type="PANTHER" id="PTHR37299:SF3">
    <property type="entry name" value="STAGE 0 SPORULATION PROTEIN A HOMOLOG"/>
    <property type="match status" value="1"/>
</dbReference>
<keyword evidence="2" id="KW-0902">Two-component regulatory system</keyword>
<organism evidence="9 11">
    <name type="scientific">Streptococcus salivarius</name>
    <dbReference type="NCBI Taxonomy" id="1304"/>
    <lineage>
        <taxon>Bacteria</taxon>
        <taxon>Bacillati</taxon>
        <taxon>Bacillota</taxon>
        <taxon>Bacilli</taxon>
        <taxon>Lactobacillales</taxon>
        <taxon>Streptococcaceae</taxon>
        <taxon>Streptococcus</taxon>
    </lineage>
</organism>
<dbReference type="PANTHER" id="PTHR37299">
    <property type="entry name" value="TRANSCRIPTIONAL REGULATOR-RELATED"/>
    <property type="match status" value="1"/>
</dbReference>
<evidence type="ECO:0000256" key="2">
    <source>
        <dbReference type="ARBA" id="ARBA00023012"/>
    </source>
</evidence>
<proteinExistence type="predicted"/>
<keyword evidence="1" id="KW-0963">Cytoplasm</keyword>
<keyword evidence="3" id="KW-0010">Activator</keyword>
<dbReference type="GO" id="GO:0003677">
    <property type="term" value="F:DNA binding"/>
    <property type="evidence" value="ECO:0007669"/>
    <property type="project" value="InterPro"/>
</dbReference>
<evidence type="ECO:0000313" key="8">
    <source>
        <dbReference type="EMBL" id="QEM31479.1"/>
    </source>
</evidence>
<geneLocation type="plasmid" evidence="9 11">
    <name>pIKMIN-B501</name>
</geneLocation>
<dbReference type="GO" id="GO:0000156">
    <property type="term" value="F:phosphorelay response regulator activity"/>
    <property type="evidence" value="ECO:0007669"/>
    <property type="project" value="InterPro"/>
</dbReference>
<dbReference type="RefSeq" id="WP_070437583.1">
    <property type="nucleotide sequence ID" value="NZ_CP040803.1"/>
</dbReference>
<evidence type="ECO:0000259" key="7">
    <source>
        <dbReference type="PROSITE" id="PS50930"/>
    </source>
</evidence>
<dbReference type="SUPFAM" id="SSF52172">
    <property type="entry name" value="CheY-like"/>
    <property type="match status" value="1"/>
</dbReference>
<dbReference type="SMART" id="SM00850">
    <property type="entry name" value="LytTR"/>
    <property type="match status" value="1"/>
</dbReference>
<dbReference type="Proteomes" id="UP000322622">
    <property type="component" value="Plasmid pSAL813"/>
</dbReference>
<dbReference type="Pfam" id="PF00072">
    <property type="entry name" value="Response_reg"/>
    <property type="match status" value="1"/>
</dbReference>
<dbReference type="Pfam" id="PF04397">
    <property type="entry name" value="LytTR"/>
    <property type="match status" value="1"/>
</dbReference>
<gene>
    <name evidence="8" type="ORF">FHI56_00310</name>
    <name evidence="9" type="ORF">HRE60_10115</name>
</gene>
<keyword evidence="9" id="KW-0614">Plasmid</keyword>
<dbReference type="SMART" id="SM00448">
    <property type="entry name" value="REC"/>
    <property type="match status" value="1"/>
</dbReference>
<reference evidence="8 10" key="1">
    <citation type="submission" date="2019-06" db="EMBL/GenBank/DDBJ databases">
        <title>Complete genome sequence of Streptococcus salivarius LAB813.</title>
        <authorList>
            <person name="Levesque C.M."/>
            <person name="Gong S.-G."/>
            <person name="Dufour D."/>
            <person name="Barbour A."/>
        </authorList>
    </citation>
    <scope>NUCLEOTIDE SEQUENCE [LARGE SCALE GENOMIC DNA]</scope>
    <source>
        <strain evidence="8 10">LAB813</strain>
        <plasmid evidence="8">pSAL813</plasmid>
        <plasmid evidence="10">psal813</plasmid>
    </source>
</reference>
<dbReference type="PROSITE" id="PS50930">
    <property type="entry name" value="HTH_LYTTR"/>
    <property type="match status" value="1"/>
</dbReference>
<dbReference type="InterPro" id="IPR007492">
    <property type="entry name" value="LytTR_DNA-bd_dom"/>
</dbReference>